<reference evidence="4" key="1">
    <citation type="journal article" date="2024" name="IScience">
        <title>Strigolactones Initiate the Formation of Haustorium-like Structures in Castilleja.</title>
        <authorList>
            <person name="Buerger M."/>
            <person name="Peterson D."/>
            <person name="Chory J."/>
        </authorList>
    </citation>
    <scope>NUCLEOTIDE SEQUENCE [LARGE SCALE GENOMIC DNA]</scope>
</reference>
<dbReference type="PANTHER" id="PTHR45644">
    <property type="entry name" value="AAA ATPASE, PUTATIVE (AFU_ORTHOLOGUE AFUA_2G12920)-RELATED-RELATED"/>
    <property type="match status" value="1"/>
</dbReference>
<evidence type="ECO:0000313" key="3">
    <source>
        <dbReference type="EMBL" id="KAL3618836.1"/>
    </source>
</evidence>
<proteinExistence type="predicted"/>
<dbReference type="InterPro" id="IPR051701">
    <property type="entry name" value="Mito_OM_Translocase_MSP1"/>
</dbReference>
<dbReference type="GO" id="GO:0005524">
    <property type="term" value="F:ATP binding"/>
    <property type="evidence" value="ECO:0007669"/>
    <property type="project" value="UniProtKB-KW"/>
</dbReference>
<comment type="caution">
    <text evidence="3">The sequence shown here is derived from an EMBL/GenBank/DDBJ whole genome shotgun (WGS) entry which is preliminary data.</text>
</comment>
<dbReference type="Proteomes" id="UP001632038">
    <property type="component" value="Unassembled WGS sequence"/>
</dbReference>
<organism evidence="3 4">
    <name type="scientific">Castilleja foliolosa</name>
    <dbReference type="NCBI Taxonomy" id="1961234"/>
    <lineage>
        <taxon>Eukaryota</taxon>
        <taxon>Viridiplantae</taxon>
        <taxon>Streptophyta</taxon>
        <taxon>Embryophyta</taxon>
        <taxon>Tracheophyta</taxon>
        <taxon>Spermatophyta</taxon>
        <taxon>Magnoliopsida</taxon>
        <taxon>eudicotyledons</taxon>
        <taxon>Gunneridae</taxon>
        <taxon>Pentapetalae</taxon>
        <taxon>asterids</taxon>
        <taxon>lamiids</taxon>
        <taxon>Lamiales</taxon>
        <taxon>Orobanchaceae</taxon>
        <taxon>Pedicularideae</taxon>
        <taxon>Castillejinae</taxon>
        <taxon>Castilleja</taxon>
    </lineage>
</organism>
<keyword evidence="2" id="KW-0067">ATP-binding</keyword>
<evidence type="ECO:0000256" key="2">
    <source>
        <dbReference type="ARBA" id="ARBA00022840"/>
    </source>
</evidence>
<dbReference type="EMBL" id="JAVIJP010000077">
    <property type="protein sequence ID" value="KAL3618836.1"/>
    <property type="molecule type" value="Genomic_DNA"/>
</dbReference>
<evidence type="ECO:0000313" key="4">
    <source>
        <dbReference type="Proteomes" id="UP001632038"/>
    </source>
</evidence>
<dbReference type="AlphaFoldDB" id="A0ABD3BPB5"/>
<keyword evidence="4" id="KW-1185">Reference proteome</keyword>
<protein>
    <submittedName>
        <fullName evidence="3">Uncharacterized protein</fullName>
    </submittedName>
</protein>
<name>A0ABD3BPB5_9LAMI</name>
<sequence length="120" mass="14001">MMHTCRNLSGENKDLFDLSKDNLQIKESKPQGIFVSRVIEGYAQYGDIELTFDDIGALEILKETLRESVMLHLQRQELFTKERLTKCLKGLGELRSFTFFRSQRGLRFRSQFEDSSMEKG</sequence>
<accession>A0ABD3BPB5</accession>
<keyword evidence="1" id="KW-0547">Nucleotide-binding</keyword>
<dbReference type="PANTHER" id="PTHR45644:SF56">
    <property type="entry name" value="AAA ATPASE, PUTATIVE (AFU_ORTHOLOGUE AFUA_2G12920)-RELATED"/>
    <property type="match status" value="1"/>
</dbReference>
<evidence type="ECO:0000256" key="1">
    <source>
        <dbReference type="ARBA" id="ARBA00022741"/>
    </source>
</evidence>
<gene>
    <name evidence="3" type="ORF">CASFOL_037359</name>
</gene>